<accession>F0XNQ7</accession>
<organism evidence="2">
    <name type="scientific">Grosmannia clavigera (strain kw1407 / UAMH 11150)</name>
    <name type="common">Blue stain fungus</name>
    <name type="synonym">Graphiocladiella clavigera</name>
    <dbReference type="NCBI Taxonomy" id="655863"/>
    <lineage>
        <taxon>Eukaryota</taxon>
        <taxon>Fungi</taxon>
        <taxon>Dikarya</taxon>
        <taxon>Ascomycota</taxon>
        <taxon>Pezizomycotina</taxon>
        <taxon>Sordariomycetes</taxon>
        <taxon>Sordariomycetidae</taxon>
        <taxon>Ophiostomatales</taxon>
        <taxon>Ophiostomataceae</taxon>
        <taxon>Leptographium</taxon>
    </lineage>
</organism>
<evidence type="ECO:0000313" key="1">
    <source>
        <dbReference type="EMBL" id="EFX00555.1"/>
    </source>
</evidence>
<dbReference type="HOGENOM" id="CLU_1415305_0_0_1"/>
<dbReference type="Proteomes" id="UP000007796">
    <property type="component" value="Unassembled WGS sequence"/>
</dbReference>
<reference evidence="1 2" key="1">
    <citation type="journal article" date="2011" name="Proc. Natl. Acad. Sci. U.S.A.">
        <title>Genome and transcriptome analyses of the mountain pine beetle-fungal symbiont Grosmannia clavigera, a lodgepole pine pathogen.</title>
        <authorList>
            <person name="DiGuistini S."/>
            <person name="Wang Y."/>
            <person name="Liao N.Y."/>
            <person name="Taylor G."/>
            <person name="Tanguay P."/>
            <person name="Feau N."/>
            <person name="Henrissat B."/>
            <person name="Chan S.K."/>
            <person name="Hesse-Orce U."/>
            <person name="Alamouti S.M."/>
            <person name="Tsui C.K.M."/>
            <person name="Docking R.T."/>
            <person name="Levasseur A."/>
            <person name="Haridas S."/>
            <person name="Robertson G."/>
            <person name="Birol I."/>
            <person name="Holt R.A."/>
            <person name="Marra M.A."/>
            <person name="Hamelin R.C."/>
            <person name="Hirst M."/>
            <person name="Jones S.J.M."/>
            <person name="Bohlmann J."/>
            <person name="Breuil C."/>
        </authorList>
    </citation>
    <scope>NUCLEOTIDE SEQUENCE [LARGE SCALE GENOMIC DNA]</scope>
    <source>
        <strain evidence="2">kw1407 / UAMH 11150</strain>
    </source>
</reference>
<dbReference type="EMBL" id="GL629801">
    <property type="protein sequence ID" value="EFX00555.1"/>
    <property type="molecule type" value="Genomic_DNA"/>
</dbReference>
<dbReference type="OrthoDB" id="4582618at2759"/>
<gene>
    <name evidence="1" type="ORF">CMQ_7557</name>
</gene>
<dbReference type="RefSeq" id="XP_014170037.1">
    <property type="nucleotide sequence ID" value="XM_014314562.1"/>
</dbReference>
<keyword evidence="2" id="KW-1185">Reference proteome</keyword>
<dbReference type="InParanoid" id="F0XNQ7"/>
<dbReference type="GeneID" id="25981114"/>
<sequence length="192" mass="22004">MNHQLHSWWGRALFGLKPLSKTDKEVVVQFHWLKRPVFKPKDPIDADCFVEAVRDPAWGSPMAFRESGLPLETGQTFTITADKEEDLPSLELLGLQWNLLRIAAMSGAGEASDEDYADDYDDYLNKFDEFVHESEEDTSWDDVQFWVDNKRRQGADRIGRRRRRGGAGGQIGDGEGGCHRIVLKHWLTRDDE</sequence>
<name>F0XNQ7_GROCL</name>
<evidence type="ECO:0000313" key="2">
    <source>
        <dbReference type="Proteomes" id="UP000007796"/>
    </source>
</evidence>
<dbReference type="AlphaFoldDB" id="F0XNQ7"/>
<proteinExistence type="predicted"/>
<protein>
    <submittedName>
        <fullName evidence="1">Uncharacterized protein</fullName>
    </submittedName>
</protein>